<comment type="similarity">
    <text evidence="1 10">Belongs to the GHMP kinase family. IspE subfamily.</text>
</comment>
<dbReference type="Proteomes" id="UP000471640">
    <property type="component" value="Unassembled WGS sequence"/>
</dbReference>
<dbReference type="PIRSF" id="PIRSF010376">
    <property type="entry name" value="IspE"/>
    <property type="match status" value="1"/>
</dbReference>
<comment type="pathway">
    <text evidence="10">Isoprenoid biosynthesis; isopentenyl diphosphate biosynthesis via DXP pathway; isopentenyl diphosphate from 1-deoxy-D-xylulose 5-phosphate: step 3/6.</text>
</comment>
<dbReference type="EMBL" id="JAAIJR010000083">
    <property type="protein sequence ID" value="NEX22105.1"/>
    <property type="molecule type" value="Genomic_DNA"/>
</dbReference>
<dbReference type="SUPFAM" id="SSF55060">
    <property type="entry name" value="GHMP Kinase, C-terminal domain"/>
    <property type="match status" value="1"/>
</dbReference>
<protein>
    <recommendedName>
        <fullName evidence="3 10">4-diphosphocytidyl-2-C-methyl-D-erythritol kinase</fullName>
        <shortName evidence="10">CMK</shortName>
        <ecNumber evidence="2 10">2.7.1.148</ecNumber>
    </recommendedName>
    <alternativeName>
        <fullName evidence="9 10">4-(cytidine-5'-diphospho)-2-C-methyl-D-erythritol kinase</fullName>
    </alternativeName>
</protein>
<feature type="domain" description="GHMP kinase N-terminal" evidence="11">
    <location>
        <begin position="84"/>
        <end position="160"/>
    </location>
</feature>
<evidence type="ECO:0000256" key="4">
    <source>
        <dbReference type="ARBA" id="ARBA00022679"/>
    </source>
</evidence>
<dbReference type="Gene3D" id="3.30.70.890">
    <property type="entry name" value="GHMP kinase, C-terminal domain"/>
    <property type="match status" value="1"/>
</dbReference>
<dbReference type="InterPro" id="IPR004424">
    <property type="entry name" value="IspE"/>
</dbReference>
<dbReference type="InterPro" id="IPR020568">
    <property type="entry name" value="Ribosomal_Su5_D2-typ_SF"/>
</dbReference>
<dbReference type="EC" id="2.7.1.148" evidence="2 10"/>
<reference evidence="13 14" key="2">
    <citation type="submission" date="2020-02" db="EMBL/GenBank/DDBJ databases">
        <title>Genome sequences of Thiorhodococcus mannitoliphagus and Thiorhodococcus minor, purple sulfur photosynthetic bacteria in the gammaproteobacterial family, Chromatiaceae.</title>
        <authorList>
            <person name="Aviles F.A."/>
            <person name="Meyer T.E."/>
            <person name="Kyndt J.A."/>
        </authorList>
    </citation>
    <scope>NUCLEOTIDE SEQUENCE [LARGE SCALE GENOMIC DNA]</scope>
    <source>
        <strain evidence="13 14">DSM 18266</strain>
    </source>
</reference>
<comment type="caution">
    <text evidence="13">The sequence shown here is derived from an EMBL/GenBank/DDBJ whole genome shotgun (WGS) entry which is preliminary data.</text>
</comment>
<gene>
    <name evidence="10 13" type="primary">ispE</name>
    <name evidence="13" type="ORF">G3480_17640</name>
</gene>
<dbReference type="UniPathway" id="UPA00056">
    <property type="reaction ID" value="UER00094"/>
</dbReference>
<evidence type="ECO:0000256" key="1">
    <source>
        <dbReference type="ARBA" id="ARBA00009684"/>
    </source>
</evidence>
<dbReference type="GO" id="GO:0016114">
    <property type="term" value="P:terpenoid biosynthetic process"/>
    <property type="evidence" value="ECO:0007669"/>
    <property type="project" value="UniProtKB-UniRule"/>
</dbReference>
<dbReference type="HAMAP" id="MF_00061">
    <property type="entry name" value="IspE"/>
    <property type="match status" value="1"/>
</dbReference>
<dbReference type="InterPro" id="IPR014721">
    <property type="entry name" value="Ribsml_uS5_D2-typ_fold_subgr"/>
</dbReference>
<dbReference type="Pfam" id="PF08544">
    <property type="entry name" value="GHMP_kinases_C"/>
    <property type="match status" value="1"/>
</dbReference>
<dbReference type="NCBIfam" id="TIGR00154">
    <property type="entry name" value="ispE"/>
    <property type="match status" value="1"/>
</dbReference>
<organism evidence="13 14">
    <name type="scientific">Thiorhodococcus mannitoliphagus</name>
    <dbReference type="NCBI Taxonomy" id="329406"/>
    <lineage>
        <taxon>Bacteria</taxon>
        <taxon>Pseudomonadati</taxon>
        <taxon>Pseudomonadota</taxon>
        <taxon>Gammaproteobacteria</taxon>
        <taxon>Chromatiales</taxon>
        <taxon>Chromatiaceae</taxon>
        <taxon>Thiorhodococcus</taxon>
    </lineage>
</organism>
<dbReference type="GO" id="GO:0019288">
    <property type="term" value="P:isopentenyl diphosphate biosynthetic process, methylerythritol 4-phosphate pathway"/>
    <property type="evidence" value="ECO:0007669"/>
    <property type="project" value="UniProtKB-UniRule"/>
</dbReference>
<keyword evidence="8 10" id="KW-0414">Isoprene biosynthesis</keyword>
<evidence type="ECO:0000256" key="3">
    <source>
        <dbReference type="ARBA" id="ARBA00017473"/>
    </source>
</evidence>
<evidence type="ECO:0000259" key="12">
    <source>
        <dbReference type="Pfam" id="PF08544"/>
    </source>
</evidence>
<keyword evidence="6 10" id="KW-0418">Kinase</keyword>
<comment type="function">
    <text evidence="10">Catalyzes the phosphorylation of the position 2 hydroxy group of 4-diphosphocytidyl-2C-methyl-D-erythritol.</text>
</comment>
<dbReference type="InterPro" id="IPR006204">
    <property type="entry name" value="GHMP_kinase_N_dom"/>
</dbReference>
<evidence type="ECO:0000256" key="2">
    <source>
        <dbReference type="ARBA" id="ARBA00012052"/>
    </source>
</evidence>
<dbReference type="PANTHER" id="PTHR43527:SF2">
    <property type="entry name" value="4-DIPHOSPHOCYTIDYL-2-C-METHYL-D-ERYTHRITOL KINASE, CHLOROPLASTIC"/>
    <property type="match status" value="1"/>
</dbReference>
<dbReference type="GO" id="GO:0005524">
    <property type="term" value="F:ATP binding"/>
    <property type="evidence" value="ECO:0007669"/>
    <property type="project" value="UniProtKB-UniRule"/>
</dbReference>
<reference evidence="14" key="1">
    <citation type="journal article" date="2020" name="Microbiol. Resour. Announc.">
        <title>Draft Genome Sequences of Thiorhodococcus mannitoliphagus and Thiorhodococcus minor, Purple Sulfur Photosynthetic Bacteria in the Gammaproteobacterial Family Chromatiaceae.</title>
        <authorList>
            <person name="Aviles F.A."/>
            <person name="Meyer T.E."/>
            <person name="Kyndt J.A."/>
        </authorList>
    </citation>
    <scope>NUCLEOTIDE SEQUENCE [LARGE SCALE GENOMIC DNA]</scope>
    <source>
        <strain evidence="14">DSM 18266</strain>
    </source>
</reference>
<evidence type="ECO:0000313" key="14">
    <source>
        <dbReference type="Proteomes" id="UP000471640"/>
    </source>
</evidence>
<keyword evidence="5 10" id="KW-0547">Nucleotide-binding</keyword>
<dbReference type="Gene3D" id="3.30.230.10">
    <property type="match status" value="1"/>
</dbReference>
<evidence type="ECO:0000256" key="9">
    <source>
        <dbReference type="ARBA" id="ARBA00032554"/>
    </source>
</evidence>
<proteinExistence type="inferred from homology"/>
<feature type="binding site" evidence="10">
    <location>
        <begin position="111"/>
        <end position="121"/>
    </location>
    <ligand>
        <name>ATP</name>
        <dbReference type="ChEBI" id="CHEBI:30616"/>
    </ligand>
</feature>
<evidence type="ECO:0000313" key="13">
    <source>
        <dbReference type="EMBL" id="NEX22105.1"/>
    </source>
</evidence>
<dbReference type="AlphaFoldDB" id="A0A6P1E337"/>
<evidence type="ECO:0000256" key="7">
    <source>
        <dbReference type="ARBA" id="ARBA00022840"/>
    </source>
</evidence>
<comment type="catalytic activity">
    <reaction evidence="10">
        <text>4-CDP-2-C-methyl-D-erythritol + ATP = 4-CDP-2-C-methyl-D-erythritol 2-phosphate + ADP + H(+)</text>
        <dbReference type="Rhea" id="RHEA:18437"/>
        <dbReference type="ChEBI" id="CHEBI:15378"/>
        <dbReference type="ChEBI" id="CHEBI:30616"/>
        <dbReference type="ChEBI" id="CHEBI:57823"/>
        <dbReference type="ChEBI" id="CHEBI:57919"/>
        <dbReference type="ChEBI" id="CHEBI:456216"/>
        <dbReference type="EC" id="2.7.1.148"/>
    </reaction>
</comment>
<keyword evidence="7 10" id="KW-0067">ATP-binding</keyword>
<dbReference type="InterPro" id="IPR013750">
    <property type="entry name" value="GHMP_kinase_C_dom"/>
</dbReference>
<dbReference type="SUPFAM" id="SSF54211">
    <property type="entry name" value="Ribosomal protein S5 domain 2-like"/>
    <property type="match status" value="1"/>
</dbReference>
<dbReference type="Pfam" id="PF00288">
    <property type="entry name" value="GHMP_kinases_N"/>
    <property type="match status" value="1"/>
</dbReference>
<keyword evidence="4 10" id="KW-0808">Transferase</keyword>
<keyword evidence="14" id="KW-1185">Reference proteome</keyword>
<accession>A0A6P1E337</accession>
<feature type="domain" description="GHMP kinase C-terminal" evidence="12">
    <location>
        <begin position="219"/>
        <end position="265"/>
    </location>
</feature>
<feature type="active site" evidence="10">
    <location>
        <position position="153"/>
    </location>
</feature>
<dbReference type="PANTHER" id="PTHR43527">
    <property type="entry name" value="4-DIPHOSPHOCYTIDYL-2-C-METHYL-D-ERYTHRITOL KINASE, CHLOROPLASTIC"/>
    <property type="match status" value="1"/>
</dbReference>
<sequence length="304" mass="32366">MNGPGEAGVEAIWGDGSGWGDAWPAPAKLNLMLRVVGRRDDGYHELQTVFQLIDRCDRLWFDVRDDGRILRVGDLAGVPEQHDLTVRAARALQQASHCPLGVDIRCHKYLPMGGGLGGGSSDAATTLVALNQLWGTGLSEDELAEIALPLGADVPVFVRGRAAWAEGVGERLDPVELPEPWYLVLVPACAVSTKDVFSHPDLTRDSNLITLADFVGGDAVNDCLPVVRREYSEVGAALELLAAWGGRLTGTGACVFAVLGSQDDALGSLAQLPSDMAGFVAQGRNRSPLLDRMDAESLVKTGRC</sequence>
<name>A0A6P1E337_9GAMM</name>
<feature type="active site" evidence="10">
    <location>
        <position position="28"/>
    </location>
</feature>
<dbReference type="InterPro" id="IPR036554">
    <property type="entry name" value="GHMP_kinase_C_sf"/>
</dbReference>
<dbReference type="RefSeq" id="WP_164655204.1">
    <property type="nucleotide sequence ID" value="NZ_JAAIJR010000083.1"/>
</dbReference>
<evidence type="ECO:0000256" key="10">
    <source>
        <dbReference type="HAMAP-Rule" id="MF_00061"/>
    </source>
</evidence>
<evidence type="ECO:0000259" key="11">
    <source>
        <dbReference type="Pfam" id="PF00288"/>
    </source>
</evidence>
<evidence type="ECO:0000256" key="5">
    <source>
        <dbReference type="ARBA" id="ARBA00022741"/>
    </source>
</evidence>
<evidence type="ECO:0000256" key="6">
    <source>
        <dbReference type="ARBA" id="ARBA00022777"/>
    </source>
</evidence>
<evidence type="ECO:0000256" key="8">
    <source>
        <dbReference type="ARBA" id="ARBA00023229"/>
    </source>
</evidence>
<dbReference type="GO" id="GO:0050515">
    <property type="term" value="F:4-(cytidine 5'-diphospho)-2-C-methyl-D-erythritol kinase activity"/>
    <property type="evidence" value="ECO:0007669"/>
    <property type="project" value="UniProtKB-UniRule"/>
</dbReference>